<proteinExistence type="predicted"/>
<keyword evidence="3" id="KW-1185">Reference proteome</keyword>
<reference evidence="2 3" key="1">
    <citation type="submission" date="2024-01" db="EMBL/GenBank/DDBJ databases">
        <title>A draft genome for the cacao thread blight pathogen Marasmiellus scandens.</title>
        <authorList>
            <person name="Baruah I.K."/>
            <person name="Leung J."/>
            <person name="Bukari Y."/>
            <person name="Amoako-Attah I."/>
            <person name="Meinhardt L.W."/>
            <person name="Bailey B.A."/>
            <person name="Cohen S.P."/>
        </authorList>
    </citation>
    <scope>NUCLEOTIDE SEQUENCE [LARGE SCALE GENOMIC DNA]</scope>
    <source>
        <strain evidence="2 3">GH-19</strain>
    </source>
</reference>
<accession>A0ABR1JKS0</accession>
<sequence>MNAIPADETSILEFASKMPLENPLKGETYPGVTMDDDSEEALFSLACCLDSEIQQAALCKHHEGVYHKVAMHTSDNVDNIGKVIRLDNGDCRCDVFMFGLSEERSHILLAGFKRWRDRYNSVNALPFPGENPSPSPSPACSIAAATSTPEDIDQRNQNGNWTLRPSSSSTKRRRNSLDDTEALPKAKRHREVLKSDMGESDGAGKDEAVETVGEEQKDGELETMNFIDSDGKEWIWIDF</sequence>
<feature type="compositionally biased region" description="Basic and acidic residues" evidence="1">
    <location>
        <begin position="192"/>
        <end position="220"/>
    </location>
</feature>
<dbReference type="EMBL" id="JBANRG010000012">
    <property type="protein sequence ID" value="KAK7461752.1"/>
    <property type="molecule type" value="Genomic_DNA"/>
</dbReference>
<dbReference type="Proteomes" id="UP001498398">
    <property type="component" value="Unassembled WGS sequence"/>
</dbReference>
<feature type="region of interest" description="Disordered" evidence="1">
    <location>
        <begin position="126"/>
        <end position="225"/>
    </location>
</feature>
<organism evidence="2 3">
    <name type="scientific">Marasmiellus scandens</name>
    <dbReference type="NCBI Taxonomy" id="2682957"/>
    <lineage>
        <taxon>Eukaryota</taxon>
        <taxon>Fungi</taxon>
        <taxon>Dikarya</taxon>
        <taxon>Basidiomycota</taxon>
        <taxon>Agaricomycotina</taxon>
        <taxon>Agaricomycetes</taxon>
        <taxon>Agaricomycetidae</taxon>
        <taxon>Agaricales</taxon>
        <taxon>Marasmiineae</taxon>
        <taxon>Omphalotaceae</taxon>
        <taxon>Marasmiellus</taxon>
    </lineage>
</organism>
<feature type="compositionally biased region" description="Low complexity" evidence="1">
    <location>
        <begin position="138"/>
        <end position="149"/>
    </location>
</feature>
<protein>
    <submittedName>
        <fullName evidence="2">Uncharacterized protein</fullName>
    </submittedName>
</protein>
<evidence type="ECO:0000256" key="1">
    <source>
        <dbReference type="SAM" id="MobiDB-lite"/>
    </source>
</evidence>
<gene>
    <name evidence="2" type="ORF">VKT23_008182</name>
</gene>
<evidence type="ECO:0000313" key="3">
    <source>
        <dbReference type="Proteomes" id="UP001498398"/>
    </source>
</evidence>
<name>A0ABR1JKS0_9AGAR</name>
<feature type="compositionally biased region" description="Polar residues" evidence="1">
    <location>
        <begin position="155"/>
        <end position="169"/>
    </location>
</feature>
<evidence type="ECO:0000313" key="2">
    <source>
        <dbReference type="EMBL" id="KAK7461752.1"/>
    </source>
</evidence>
<comment type="caution">
    <text evidence="2">The sequence shown here is derived from an EMBL/GenBank/DDBJ whole genome shotgun (WGS) entry which is preliminary data.</text>
</comment>